<evidence type="ECO:0000313" key="3">
    <source>
        <dbReference type="Proteomes" id="UP001218218"/>
    </source>
</evidence>
<keyword evidence="3" id="KW-1185">Reference proteome</keyword>
<keyword evidence="1" id="KW-0472">Membrane</keyword>
<evidence type="ECO:0000313" key="2">
    <source>
        <dbReference type="EMBL" id="KAJ7304819.1"/>
    </source>
</evidence>
<proteinExistence type="predicted"/>
<keyword evidence="1" id="KW-1133">Transmembrane helix</keyword>
<sequence length="105" mass="11660">MAVNLDPLLILCVRAFTSVLLILAPLFPQTSRFTGKTKGIRASSPFLFFESSSRGSARCASLVSWVVLMQDGMVHHLEKTTHLKSAKVPIIVQPHQLRRWSESAV</sequence>
<dbReference type="EMBL" id="JARIHO010000098">
    <property type="protein sequence ID" value="KAJ7304819.1"/>
    <property type="molecule type" value="Genomic_DNA"/>
</dbReference>
<protein>
    <submittedName>
        <fullName evidence="2">Uncharacterized protein</fullName>
    </submittedName>
</protein>
<name>A0AAD6Z2Y4_9AGAR</name>
<comment type="caution">
    <text evidence="2">The sequence shown here is derived from an EMBL/GenBank/DDBJ whole genome shotgun (WGS) entry which is preliminary data.</text>
</comment>
<gene>
    <name evidence="2" type="ORF">DFH08DRAFT_902851</name>
</gene>
<dbReference type="AlphaFoldDB" id="A0AAD6Z2Y4"/>
<keyword evidence="1" id="KW-0812">Transmembrane</keyword>
<accession>A0AAD6Z2Y4</accession>
<dbReference type="Proteomes" id="UP001218218">
    <property type="component" value="Unassembled WGS sequence"/>
</dbReference>
<feature type="non-terminal residue" evidence="2">
    <location>
        <position position="105"/>
    </location>
</feature>
<evidence type="ECO:0000256" key="1">
    <source>
        <dbReference type="SAM" id="Phobius"/>
    </source>
</evidence>
<reference evidence="2" key="1">
    <citation type="submission" date="2023-03" db="EMBL/GenBank/DDBJ databases">
        <title>Massive genome expansion in bonnet fungi (Mycena s.s.) driven by repeated elements and novel gene families across ecological guilds.</title>
        <authorList>
            <consortium name="Lawrence Berkeley National Laboratory"/>
            <person name="Harder C.B."/>
            <person name="Miyauchi S."/>
            <person name="Viragh M."/>
            <person name="Kuo A."/>
            <person name="Thoen E."/>
            <person name="Andreopoulos B."/>
            <person name="Lu D."/>
            <person name="Skrede I."/>
            <person name="Drula E."/>
            <person name="Henrissat B."/>
            <person name="Morin E."/>
            <person name="Kohler A."/>
            <person name="Barry K."/>
            <person name="LaButti K."/>
            <person name="Morin E."/>
            <person name="Salamov A."/>
            <person name="Lipzen A."/>
            <person name="Mereny Z."/>
            <person name="Hegedus B."/>
            <person name="Baldrian P."/>
            <person name="Stursova M."/>
            <person name="Weitz H."/>
            <person name="Taylor A."/>
            <person name="Grigoriev I.V."/>
            <person name="Nagy L.G."/>
            <person name="Martin F."/>
            <person name="Kauserud H."/>
        </authorList>
    </citation>
    <scope>NUCLEOTIDE SEQUENCE</scope>
    <source>
        <strain evidence="2">CBHHK002</strain>
    </source>
</reference>
<organism evidence="2 3">
    <name type="scientific">Mycena albidolilacea</name>
    <dbReference type="NCBI Taxonomy" id="1033008"/>
    <lineage>
        <taxon>Eukaryota</taxon>
        <taxon>Fungi</taxon>
        <taxon>Dikarya</taxon>
        <taxon>Basidiomycota</taxon>
        <taxon>Agaricomycotina</taxon>
        <taxon>Agaricomycetes</taxon>
        <taxon>Agaricomycetidae</taxon>
        <taxon>Agaricales</taxon>
        <taxon>Marasmiineae</taxon>
        <taxon>Mycenaceae</taxon>
        <taxon>Mycena</taxon>
    </lineage>
</organism>
<feature type="transmembrane region" description="Helical" evidence="1">
    <location>
        <begin position="6"/>
        <end position="27"/>
    </location>
</feature>